<evidence type="ECO:0000256" key="4">
    <source>
        <dbReference type="SAM" id="MobiDB-lite"/>
    </source>
</evidence>
<dbReference type="CDD" id="cd02440">
    <property type="entry name" value="AdoMet_MTases"/>
    <property type="match status" value="1"/>
</dbReference>
<keyword evidence="2" id="KW-0489">Methyltransferase</keyword>
<dbReference type="PANTHER" id="PTHR12176">
    <property type="entry name" value="SAM-DEPENDENT METHYLTRANSFERASE SUPERFAMILY PROTEIN"/>
    <property type="match status" value="1"/>
</dbReference>
<organism evidence="6 7">
    <name type="scientific">Blastocystis sp. subtype 1 (strain ATCC 50177 / NandII)</name>
    <dbReference type="NCBI Taxonomy" id="478820"/>
    <lineage>
        <taxon>Eukaryota</taxon>
        <taxon>Sar</taxon>
        <taxon>Stramenopiles</taxon>
        <taxon>Bigyra</taxon>
        <taxon>Opalozoa</taxon>
        <taxon>Opalinata</taxon>
        <taxon>Blastocystidae</taxon>
        <taxon>Blastocystis</taxon>
    </lineage>
</organism>
<feature type="domain" description="Methyltransferase" evidence="5">
    <location>
        <begin position="52"/>
        <end position="185"/>
    </location>
</feature>
<dbReference type="InterPro" id="IPR029063">
    <property type="entry name" value="SAM-dependent_MTases_sf"/>
</dbReference>
<proteinExistence type="inferred from homology"/>
<keyword evidence="3" id="KW-0808">Transferase</keyword>
<keyword evidence="7" id="KW-1185">Reference proteome</keyword>
<dbReference type="OrthoDB" id="411785at2759"/>
<dbReference type="STRING" id="478820.A0A196SJ80"/>
<comment type="caution">
    <text evidence="6">The sequence shown here is derived from an EMBL/GenBank/DDBJ whole genome shotgun (WGS) entry which is preliminary data.</text>
</comment>
<comment type="similarity">
    <text evidence="1">Belongs to the methyltransferase superfamily.</text>
</comment>
<evidence type="ECO:0000313" key="7">
    <source>
        <dbReference type="Proteomes" id="UP000078348"/>
    </source>
</evidence>
<dbReference type="Proteomes" id="UP000078348">
    <property type="component" value="Unassembled WGS sequence"/>
</dbReference>
<accession>A0A196SJ80</accession>
<dbReference type="InterPro" id="IPR051419">
    <property type="entry name" value="Lys/N-term_MeTrsfase_sf"/>
</dbReference>
<name>A0A196SJ80_BLAHN</name>
<dbReference type="GO" id="GO:0032259">
    <property type="term" value="P:methylation"/>
    <property type="evidence" value="ECO:0007669"/>
    <property type="project" value="UniProtKB-KW"/>
</dbReference>
<dbReference type="GO" id="GO:0008168">
    <property type="term" value="F:methyltransferase activity"/>
    <property type="evidence" value="ECO:0007669"/>
    <property type="project" value="UniProtKB-KW"/>
</dbReference>
<feature type="region of interest" description="Disordered" evidence="4">
    <location>
        <begin position="231"/>
        <end position="269"/>
    </location>
</feature>
<reference evidence="6 7" key="1">
    <citation type="submission" date="2016-05" db="EMBL/GenBank/DDBJ databases">
        <title>Nuclear genome of Blastocystis sp. subtype 1 NandII.</title>
        <authorList>
            <person name="Gentekaki E."/>
            <person name="Curtis B."/>
            <person name="Stairs C."/>
            <person name="Eme L."/>
            <person name="Herman E."/>
            <person name="Klimes V."/>
            <person name="Arias M.C."/>
            <person name="Elias M."/>
            <person name="Hilliou F."/>
            <person name="Klute M."/>
            <person name="Malik S.-B."/>
            <person name="Pightling A."/>
            <person name="Rachubinski R."/>
            <person name="Salas D."/>
            <person name="Schlacht A."/>
            <person name="Suga H."/>
            <person name="Archibald J."/>
            <person name="Ball S.G."/>
            <person name="Clark G."/>
            <person name="Dacks J."/>
            <person name="Van Der Giezen M."/>
            <person name="Tsaousis A."/>
            <person name="Roger A."/>
        </authorList>
    </citation>
    <scope>NUCLEOTIDE SEQUENCE [LARGE SCALE GENOMIC DNA]</scope>
    <source>
        <strain evidence="7">ATCC 50177 / NandII</strain>
    </source>
</reference>
<feature type="compositionally biased region" description="Acidic residues" evidence="4">
    <location>
        <begin position="235"/>
        <end position="269"/>
    </location>
</feature>
<evidence type="ECO:0000256" key="2">
    <source>
        <dbReference type="ARBA" id="ARBA00022603"/>
    </source>
</evidence>
<evidence type="ECO:0000256" key="3">
    <source>
        <dbReference type="ARBA" id="ARBA00022679"/>
    </source>
</evidence>
<evidence type="ECO:0000259" key="5">
    <source>
        <dbReference type="Pfam" id="PF13847"/>
    </source>
</evidence>
<sequence>MKEQCPSLQPKETKEYADNQYWDDRYKKSGDDDFEWYYDYETLKDVFDKYFDRNAKVLVVGCGNSNLCEDLAKQHQGRIVGTDISTTVIDEMKRRHAKNKEAAESLADVEYLISNITENGFDHAFDVVVDKGTFDALLCGGMEVAGKCFMNSDDSIGEGSLILISHVSNLDEMQELLSELVTMLDWEEFKYSVVAHYAGNDNPAIYVFNKVKRVAGEAFDATEDMNNVEITLENYGDEDMEEEEDDDEEDMDDDDEYVEEDDDYVDEEE</sequence>
<dbReference type="InterPro" id="IPR025714">
    <property type="entry name" value="Methyltranfer_dom"/>
</dbReference>
<evidence type="ECO:0000256" key="1">
    <source>
        <dbReference type="ARBA" id="ARBA00008361"/>
    </source>
</evidence>
<dbReference type="AlphaFoldDB" id="A0A196SJ80"/>
<dbReference type="Pfam" id="PF13847">
    <property type="entry name" value="Methyltransf_31"/>
    <property type="match status" value="1"/>
</dbReference>
<dbReference type="EMBL" id="LXWW01000046">
    <property type="protein sequence ID" value="OAO17093.1"/>
    <property type="molecule type" value="Genomic_DNA"/>
</dbReference>
<protein>
    <recommendedName>
        <fullName evidence="5">Methyltransferase domain-containing protein</fullName>
    </recommendedName>
</protein>
<dbReference type="SUPFAM" id="SSF53335">
    <property type="entry name" value="S-adenosyl-L-methionine-dependent methyltransferases"/>
    <property type="match status" value="1"/>
</dbReference>
<dbReference type="Gene3D" id="3.40.50.150">
    <property type="entry name" value="Vaccinia Virus protein VP39"/>
    <property type="match status" value="1"/>
</dbReference>
<evidence type="ECO:0000313" key="6">
    <source>
        <dbReference type="EMBL" id="OAO17093.1"/>
    </source>
</evidence>
<gene>
    <name evidence="6" type="ORF">AV274_1189</name>
</gene>